<evidence type="ECO:0000256" key="6">
    <source>
        <dbReference type="RuleBase" id="RU003470"/>
    </source>
</evidence>
<dbReference type="NCBIfam" id="TIGR00256">
    <property type="entry name" value="D-aminoacyl-tRNA deacylase"/>
    <property type="match status" value="1"/>
</dbReference>
<dbReference type="PANTHER" id="PTHR10472">
    <property type="entry name" value="D-TYROSYL-TRNA TYR DEACYLASE"/>
    <property type="match status" value="1"/>
</dbReference>
<evidence type="ECO:0000256" key="4">
    <source>
        <dbReference type="ARBA" id="ARBA00047676"/>
    </source>
</evidence>
<dbReference type="GO" id="GO:0000049">
    <property type="term" value="F:tRNA binding"/>
    <property type="evidence" value="ECO:0007669"/>
    <property type="project" value="UniProtKB-KW"/>
</dbReference>
<dbReference type="AlphaFoldDB" id="A0A1S9RHI0"/>
<comment type="catalytic activity">
    <reaction evidence="5">
        <text>a D-aminoacyl-tRNA + H2O = a tRNA + a D-alpha-amino acid + H(+)</text>
        <dbReference type="Rhea" id="RHEA:13953"/>
        <dbReference type="Rhea" id="RHEA-COMP:10123"/>
        <dbReference type="Rhea" id="RHEA-COMP:10124"/>
        <dbReference type="ChEBI" id="CHEBI:15377"/>
        <dbReference type="ChEBI" id="CHEBI:15378"/>
        <dbReference type="ChEBI" id="CHEBI:59871"/>
        <dbReference type="ChEBI" id="CHEBI:78442"/>
        <dbReference type="ChEBI" id="CHEBI:79333"/>
        <dbReference type="EC" id="3.1.1.96"/>
    </reaction>
</comment>
<reference evidence="9" key="1">
    <citation type="submission" date="2015-09" db="EMBL/GenBank/DDBJ databases">
        <authorList>
            <person name="Fill T.P."/>
            <person name="Baretta J.F."/>
            <person name="de Almeida L.G."/>
            <person name="Rocha M."/>
            <person name="de Souza D.H."/>
            <person name="Malavazi I."/>
            <person name="Cerdeira L.T."/>
            <person name="Hong H."/>
            <person name="Samborskyy M."/>
            <person name="de Vasconcelos A.T."/>
            <person name="Leadlay P."/>
            <person name="Rodrigues-Filho E."/>
        </authorList>
    </citation>
    <scope>NUCLEOTIDE SEQUENCE [LARGE SCALE GENOMIC DNA]</scope>
    <source>
        <strain evidence="9">LaBioMMi 136</strain>
    </source>
</reference>
<evidence type="ECO:0000256" key="2">
    <source>
        <dbReference type="ARBA" id="ARBA00013056"/>
    </source>
</evidence>
<dbReference type="GO" id="GO:0005737">
    <property type="term" value="C:cytoplasm"/>
    <property type="evidence" value="ECO:0007669"/>
    <property type="project" value="UniProtKB-SubCell"/>
</dbReference>
<comment type="caution">
    <text evidence="8">The sequence shown here is derived from an EMBL/GenBank/DDBJ whole genome shotgun (WGS) entry which is preliminary data.</text>
</comment>
<dbReference type="GO" id="GO:0106026">
    <property type="term" value="F:Gly-tRNA(Ala) deacylase activity"/>
    <property type="evidence" value="ECO:0007669"/>
    <property type="project" value="RHEA"/>
</dbReference>
<protein>
    <recommendedName>
        <fullName evidence="3 6">D-aminoacyl-tRNA deacylase</fullName>
        <ecNumber evidence="2 6">3.1.1.96</ecNumber>
    </recommendedName>
</protein>
<evidence type="ECO:0000256" key="7">
    <source>
        <dbReference type="SAM" id="MobiDB-lite"/>
    </source>
</evidence>
<dbReference type="EMBL" id="LJBN01000172">
    <property type="protein sequence ID" value="OOQ84994.1"/>
    <property type="molecule type" value="Genomic_DNA"/>
</dbReference>
<dbReference type="Pfam" id="PF02580">
    <property type="entry name" value="Tyr_Deacylase"/>
    <property type="match status" value="1"/>
</dbReference>
<evidence type="ECO:0000256" key="1">
    <source>
        <dbReference type="ARBA" id="ARBA00009673"/>
    </source>
</evidence>
<comment type="similarity">
    <text evidence="1 6">Belongs to the DTD family.</text>
</comment>
<dbReference type="Gene3D" id="3.50.80.10">
    <property type="entry name" value="D-tyrosyl-tRNA(Tyr) deacylase"/>
    <property type="match status" value="1"/>
</dbReference>
<keyword evidence="6" id="KW-0378">Hydrolase</keyword>
<accession>A0A1S9RHI0</accession>
<evidence type="ECO:0000313" key="8">
    <source>
        <dbReference type="EMBL" id="OOQ84994.1"/>
    </source>
</evidence>
<feature type="region of interest" description="Disordered" evidence="7">
    <location>
        <begin position="198"/>
        <end position="232"/>
    </location>
</feature>
<comment type="catalytic activity">
    <reaction evidence="4">
        <text>glycyl-tRNA(Ala) + H2O = tRNA(Ala) + glycine + H(+)</text>
        <dbReference type="Rhea" id="RHEA:53744"/>
        <dbReference type="Rhea" id="RHEA-COMP:9657"/>
        <dbReference type="Rhea" id="RHEA-COMP:13640"/>
        <dbReference type="ChEBI" id="CHEBI:15377"/>
        <dbReference type="ChEBI" id="CHEBI:15378"/>
        <dbReference type="ChEBI" id="CHEBI:57305"/>
        <dbReference type="ChEBI" id="CHEBI:78442"/>
        <dbReference type="ChEBI" id="CHEBI:78522"/>
        <dbReference type="EC" id="3.1.1.96"/>
    </reaction>
</comment>
<dbReference type="EC" id="3.1.1.96" evidence="2 6"/>
<name>A0A1S9RHI0_PENBI</name>
<dbReference type="PANTHER" id="PTHR10472:SF5">
    <property type="entry name" value="D-AMINOACYL-TRNA DEACYLASE 1"/>
    <property type="match status" value="1"/>
</dbReference>
<feature type="compositionally biased region" description="Basic and acidic residues" evidence="7">
    <location>
        <begin position="203"/>
        <end position="232"/>
    </location>
</feature>
<dbReference type="Proteomes" id="UP000190744">
    <property type="component" value="Unassembled WGS sequence"/>
</dbReference>
<evidence type="ECO:0000313" key="9">
    <source>
        <dbReference type="Proteomes" id="UP000190744"/>
    </source>
</evidence>
<comment type="subcellular location">
    <subcellularLocation>
        <location evidence="6">Cytoplasm</location>
    </subcellularLocation>
</comment>
<dbReference type="SUPFAM" id="SSF69500">
    <property type="entry name" value="DTD-like"/>
    <property type="match status" value="1"/>
</dbReference>
<dbReference type="InterPro" id="IPR023509">
    <property type="entry name" value="DTD-like_sf"/>
</dbReference>
<dbReference type="FunFam" id="3.50.80.10:FF:000001">
    <property type="entry name" value="D-aminoacyl-tRNA deacylase"/>
    <property type="match status" value="1"/>
</dbReference>
<keyword evidence="6" id="KW-0963">Cytoplasm</keyword>
<keyword evidence="6" id="KW-0820">tRNA-binding</keyword>
<keyword evidence="6" id="KW-0694">RNA-binding</keyword>
<evidence type="ECO:0000256" key="3">
    <source>
        <dbReference type="ARBA" id="ARBA00020007"/>
    </source>
</evidence>
<sequence length="244" mass="27166">MADSKWNGLLVGLASGKLRGSPMRKAVGTRGVEARQPPAIENKMKIVIQRVKSASVTVDSELISSIGKGLLVFAGVGLEDTEKEADNMVNKVLKAKFWPDENGAQWKKNVQDIEGEVLCVSQFTLYGKMKKNKPDFRDAADAITARKLYDYFYNKMRDTYVADRVKDGVFQAMMEVELKNDGPVGVDYRSEDAAVTIEIDTNLPKKEPKTPKKEGDDSEEKKDDGDDSEARHVFEFKLPAELLA</sequence>
<dbReference type="GO" id="GO:0051500">
    <property type="term" value="F:D-tyrosyl-tRNA(Tyr) deacylase activity"/>
    <property type="evidence" value="ECO:0007669"/>
    <property type="project" value="TreeGrafter"/>
</dbReference>
<dbReference type="InterPro" id="IPR003732">
    <property type="entry name" value="Daa-tRNA_deacyls_DTD"/>
</dbReference>
<gene>
    <name evidence="8" type="primary">DTD1</name>
    <name evidence="8" type="ORF">PEBR_30905</name>
</gene>
<evidence type="ECO:0000256" key="5">
    <source>
        <dbReference type="ARBA" id="ARBA00048018"/>
    </source>
</evidence>
<organism evidence="8 9">
    <name type="scientific">Penicillium brasilianum</name>
    <dbReference type="NCBI Taxonomy" id="104259"/>
    <lineage>
        <taxon>Eukaryota</taxon>
        <taxon>Fungi</taxon>
        <taxon>Dikarya</taxon>
        <taxon>Ascomycota</taxon>
        <taxon>Pezizomycotina</taxon>
        <taxon>Eurotiomycetes</taxon>
        <taxon>Eurotiomycetidae</taxon>
        <taxon>Eurotiales</taxon>
        <taxon>Aspergillaceae</taxon>
        <taxon>Penicillium</taxon>
    </lineage>
</organism>
<proteinExistence type="inferred from homology"/>